<evidence type="ECO:0000313" key="1">
    <source>
        <dbReference type="EMBL" id="TWU45867.1"/>
    </source>
</evidence>
<evidence type="ECO:0000313" key="2">
    <source>
        <dbReference type="Proteomes" id="UP000315471"/>
    </source>
</evidence>
<keyword evidence="2" id="KW-1185">Reference proteome</keyword>
<comment type="caution">
    <text evidence="1">The sequence shown here is derived from an EMBL/GenBank/DDBJ whole genome shotgun (WGS) entry which is preliminary data.</text>
</comment>
<accession>A0A5C6ED17</accession>
<name>A0A5C6ED17_9BACT</name>
<organism evidence="1 2">
    <name type="scientific">Novipirellula aureliae</name>
    <dbReference type="NCBI Taxonomy" id="2527966"/>
    <lineage>
        <taxon>Bacteria</taxon>
        <taxon>Pseudomonadati</taxon>
        <taxon>Planctomycetota</taxon>
        <taxon>Planctomycetia</taxon>
        <taxon>Pirellulales</taxon>
        <taxon>Pirellulaceae</taxon>
        <taxon>Novipirellula</taxon>
    </lineage>
</organism>
<dbReference type="AlphaFoldDB" id="A0A5C6ED17"/>
<reference evidence="1 2" key="1">
    <citation type="submission" date="2019-02" db="EMBL/GenBank/DDBJ databases">
        <title>Deep-cultivation of Planctomycetes and their phenomic and genomic characterization uncovers novel biology.</title>
        <authorList>
            <person name="Wiegand S."/>
            <person name="Jogler M."/>
            <person name="Boedeker C."/>
            <person name="Pinto D."/>
            <person name="Vollmers J."/>
            <person name="Rivas-Marin E."/>
            <person name="Kohn T."/>
            <person name="Peeters S.H."/>
            <person name="Heuer A."/>
            <person name="Rast P."/>
            <person name="Oberbeckmann S."/>
            <person name="Bunk B."/>
            <person name="Jeske O."/>
            <person name="Meyerdierks A."/>
            <person name="Storesund J.E."/>
            <person name="Kallscheuer N."/>
            <person name="Luecker S."/>
            <person name="Lage O.M."/>
            <person name="Pohl T."/>
            <person name="Merkel B.J."/>
            <person name="Hornburger P."/>
            <person name="Mueller R.-W."/>
            <person name="Bruemmer F."/>
            <person name="Labrenz M."/>
            <person name="Spormann A.M."/>
            <person name="Op Den Camp H."/>
            <person name="Overmann J."/>
            <person name="Amann R."/>
            <person name="Jetten M.S.M."/>
            <person name="Mascher T."/>
            <person name="Medema M.H."/>
            <person name="Devos D.P."/>
            <person name="Kaster A.-K."/>
            <person name="Ovreas L."/>
            <person name="Rohde M."/>
            <person name="Galperin M.Y."/>
            <person name="Jogler C."/>
        </authorList>
    </citation>
    <scope>NUCLEOTIDE SEQUENCE [LARGE SCALE GENOMIC DNA]</scope>
    <source>
        <strain evidence="1 2">Q31b</strain>
    </source>
</reference>
<protein>
    <submittedName>
        <fullName evidence="1">Uncharacterized protein</fullName>
    </submittedName>
</protein>
<gene>
    <name evidence="1" type="ORF">Q31b_10430</name>
</gene>
<proteinExistence type="predicted"/>
<dbReference type="EMBL" id="SJPY01000001">
    <property type="protein sequence ID" value="TWU45867.1"/>
    <property type="molecule type" value="Genomic_DNA"/>
</dbReference>
<dbReference type="Proteomes" id="UP000315471">
    <property type="component" value="Unassembled WGS sequence"/>
</dbReference>
<sequence length="119" mass="12876">MVKSDFAKKCGCGFQPRPAKFTGSGQFVDFAGLLIESCIDRSDVNVDGVGGKGRLSCPLANRDKHDHGAPRGIVRWKGVVSFCWQSLDEGRIGLLKLAVLKLAVLKLTDCGIIVFEPNQ</sequence>